<dbReference type="PANTHER" id="PTHR26379">
    <property type="entry name" value="BTB/POZ AND MATH DOMAIN-CONTAINING PROTEIN 1"/>
    <property type="match status" value="1"/>
</dbReference>
<keyword evidence="6" id="KW-1185">Reference proteome</keyword>
<dbReference type="Gene3D" id="6.10.250.3030">
    <property type="match status" value="1"/>
</dbReference>
<name>A0ABC8WAU2_9POAL</name>
<dbReference type="AlphaFoldDB" id="A0ABC8WAU2"/>
<reference evidence="5" key="1">
    <citation type="submission" date="2024-10" db="EMBL/GenBank/DDBJ databases">
        <authorList>
            <person name="Ryan C."/>
        </authorList>
    </citation>
    <scope>NUCLEOTIDE SEQUENCE [LARGE SCALE GENOMIC DNA]</scope>
</reference>
<dbReference type="InterPro" id="IPR011333">
    <property type="entry name" value="SKP1/BTB/POZ_sf"/>
</dbReference>
<accession>A0ABC8WAU2</accession>
<proteinExistence type="inferred from homology"/>
<evidence type="ECO:0000256" key="1">
    <source>
        <dbReference type="ARBA" id="ARBA00004906"/>
    </source>
</evidence>
<evidence type="ECO:0000313" key="5">
    <source>
        <dbReference type="EMBL" id="CAL4906022.1"/>
    </source>
</evidence>
<evidence type="ECO:0000256" key="2">
    <source>
        <dbReference type="ARBA" id="ARBA00010846"/>
    </source>
</evidence>
<dbReference type="InterPro" id="IPR056423">
    <property type="entry name" value="BACK_BPM_SPOP"/>
</dbReference>
<protein>
    <recommendedName>
        <fullName evidence="4">MATH domain-containing protein</fullName>
    </recommendedName>
</protein>
<dbReference type="Pfam" id="PF00651">
    <property type="entry name" value="BTB"/>
    <property type="match status" value="1"/>
</dbReference>
<dbReference type="InterPro" id="IPR008974">
    <property type="entry name" value="TRAF-like"/>
</dbReference>
<evidence type="ECO:0000256" key="3">
    <source>
        <dbReference type="SAM" id="MobiDB-lite"/>
    </source>
</evidence>
<evidence type="ECO:0000259" key="4">
    <source>
        <dbReference type="PROSITE" id="PS50144"/>
    </source>
</evidence>
<evidence type="ECO:0000313" key="6">
    <source>
        <dbReference type="Proteomes" id="UP001497457"/>
    </source>
</evidence>
<comment type="pathway">
    <text evidence="1">Protein modification; protein ubiquitination.</text>
</comment>
<dbReference type="CDD" id="cd00121">
    <property type="entry name" value="MATH"/>
    <property type="match status" value="1"/>
</dbReference>
<dbReference type="Gene3D" id="2.60.210.10">
    <property type="entry name" value="Apoptosis, Tumor Necrosis Factor Receptor Associated Protein 2, Chain A"/>
    <property type="match status" value="1"/>
</dbReference>
<dbReference type="SMART" id="SM00225">
    <property type="entry name" value="BTB"/>
    <property type="match status" value="1"/>
</dbReference>
<dbReference type="SUPFAM" id="SSF54695">
    <property type="entry name" value="POZ domain"/>
    <property type="match status" value="1"/>
</dbReference>
<sequence>MASTTAALMTAAARRLSRSTASAMVLRDVSGSHKLTIDGCASSMDVAKGWAWFSRSFDVGGHSWRIRYTPHEDGDISLHLMFDDPRTSKDARTGSVKSIKFSVLDQSGNPVPEFTRTVTGPCAFDCWSRFHGFSCFIKWKDLEKLGCLKDDIFTVTVQCDLTVTADLAELGVAYDHEDGAAPASAGDGDGAGEQAARRAPRRPHVDAEARALPGPPSRAAGRRLELEDVQRRHIEIKDMEPKVFEAVLYYMYTNVLPETMEDGGEHDAMMAMAKGLLAAADRFKMEGLKLKCEEALSRRIDVGTAARTLAVAEQHGCKALKAACLEFMARPEDLKAVMETEGYEKAKAIVCPLVVELVMKKWLASAAATKCVN</sequence>
<dbReference type="Pfam" id="PF22486">
    <property type="entry name" value="MATH_2"/>
    <property type="match status" value="1"/>
</dbReference>
<gene>
    <name evidence="5" type="ORF">URODEC1_LOCUS11932</name>
</gene>
<comment type="similarity">
    <text evidence="2">Belongs to the Tdpoz family.</text>
</comment>
<dbReference type="SUPFAM" id="SSF49599">
    <property type="entry name" value="TRAF domain-like"/>
    <property type="match status" value="1"/>
</dbReference>
<dbReference type="Proteomes" id="UP001497457">
    <property type="component" value="Chromosome 12b"/>
</dbReference>
<feature type="region of interest" description="Disordered" evidence="3">
    <location>
        <begin position="179"/>
        <end position="224"/>
    </location>
</feature>
<organism evidence="5 6">
    <name type="scientific">Urochloa decumbens</name>
    <dbReference type="NCBI Taxonomy" id="240449"/>
    <lineage>
        <taxon>Eukaryota</taxon>
        <taxon>Viridiplantae</taxon>
        <taxon>Streptophyta</taxon>
        <taxon>Embryophyta</taxon>
        <taxon>Tracheophyta</taxon>
        <taxon>Spermatophyta</taxon>
        <taxon>Magnoliopsida</taxon>
        <taxon>Liliopsida</taxon>
        <taxon>Poales</taxon>
        <taxon>Poaceae</taxon>
        <taxon>PACMAD clade</taxon>
        <taxon>Panicoideae</taxon>
        <taxon>Panicodae</taxon>
        <taxon>Paniceae</taxon>
        <taxon>Melinidinae</taxon>
        <taxon>Urochloa</taxon>
    </lineage>
</organism>
<dbReference type="InterPro" id="IPR000210">
    <property type="entry name" value="BTB/POZ_dom"/>
</dbReference>
<dbReference type="InterPro" id="IPR045005">
    <property type="entry name" value="BPM1-6"/>
</dbReference>
<dbReference type="EMBL" id="OZ075122">
    <property type="protein sequence ID" value="CAL4906022.1"/>
    <property type="molecule type" value="Genomic_DNA"/>
</dbReference>
<dbReference type="Pfam" id="PF24570">
    <property type="entry name" value="BACK_BPM_SPOP"/>
    <property type="match status" value="1"/>
</dbReference>
<dbReference type="InterPro" id="IPR002083">
    <property type="entry name" value="MATH/TRAF_dom"/>
</dbReference>
<dbReference type="PANTHER" id="PTHR26379:SF355">
    <property type="entry name" value="BTB DOMAIN-CONTAINING PROTEIN"/>
    <property type="match status" value="1"/>
</dbReference>
<dbReference type="Gene3D" id="3.30.710.10">
    <property type="entry name" value="Potassium Channel Kv1.1, Chain A"/>
    <property type="match status" value="1"/>
</dbReference>
<feature type="domain" description="MATH" evidence="4">
    <location>
        <begin position="30"/>
        <end position="159"/>
    </location>
</feature>
<dbReference type="PROSITE" id="PS50144">
    <property type="entry name" value="MATH"/>
    <property type="match status" value="1"/>
</dbReference>